<evidence type="ECO:0000313" key="9">
    <source>
        <dbReference type="EMBL" id="SDG51946.1"/>
    </source>
</evidence>
<dbReference type="PANTHER" id="PTHR30472">
    <property type="entry name" value="FERRIC ENTEROBACTIN TRANSPORT SYSTEM PERMEASE PROTEIN"/>
    <property type="match status" value="1"/>
</dbReference>
<dbReference type="PROSITE" id="PS51257">
    <property type="entry name" value="PROKAR_LIPOPROTEIN"/>
    <property type="match status" value="1"/>
</dbReference>
<evidence type="ECO:0000256" key="8">
    <source>
        <dbReference type="SAM" id="Phobius"/>
    </source>
</evidence>
<organism evidence="9 10">
    <name type="scientific">Thalassobaculum litoreum DSM 18839</name>
    <dbReference type="NCBI Taxonomy" id="1123362"/>
    <lineage>
        <taxon>Bacteria</taxon>
        <taxon>Pseudomonadati</taxon>
        <taxon>Pseudomonadota</taxon>
        <taxon>Alphaproteobacteria</taxon>
        <taxon>Rhodospirillales</taxon>
        <taxon>Thalassobaculaceae</taxon>
        <taxon>Thalassobaculum</taxon>
    </lineage>
</organism>
<dbReference type="PANTHER" id="PTHR30472:SF37">
    <property type="entry name" value="FE(3+) DICITRATE TRANSPORT SYSTEM PERMEASE PROTEIN FECD-RELATED"/>
    <property type="match status" value="1"/>
</dbReference>
<comment type="caution">
    <text evidence="9">The sequence shown here is derived from an EMBL/GenBank/DDBJ whole genome shotgun (WGS) entry which is preliminary data.</text>
</comment>
<evidence type="ECO:0000313" key="10">
    <source>
        <dbReference type="Proteomes" id="UP000198615"/>
    </source>
</evidence>
<feature type="transmembrane region" description="Helical" evidence="8">
    <location>
        <begin position="232"/>
        <end position="259"/>
    </location>
</feature>
<comment type="subcellular location">
    <subcellularLocation>
        <location evidence="1">Cell membrane</location>
        <topology evidence="1">Multi-pass membrane protein</topology>
    </subcellularLocation>
</comment>
<feature type="transmembrane region" description="Helical" evidence="8">
    <location>
        <begin position="89"/>
        <end position="108"/>
    </location>
</feature>
<evidence type="ECO:0000256" key="6">
    <source>
        <dbReference type="ARBA" id="ARBA00022989"/>
    </source>
</evidence>
<keyword evidence="5 8" id="KW-0812">Transmembrane</keyword>
<dbReference type="Gene3D" id="1.10.3470.10">
    <property type="entry name" value="ABC transporter involved in vitamin B12 uptake, BtuC"/>
    <property type="match status" value="2"/>
</dbReference>
<reference evidence="9 10" key="1">
    <citation type="submission" date="2016-10" db="EMBL/GenBank/DDBJ databases">
        <authorList>
            <person name="Varghese N."/>
            <person name="Submissions S."/>
        </authorList>
    </citation>
    <scope>NUCLEOTIDE SEQUENCE [LARGE SCALE GENOMIC DNA]</scope>
    <source>
        <strain evidence="9 10">DSM 18839</strain>
    </source>
</reference>
<protein>
    <submittedName>
        <fullName evidence="9">Iron complex transport system permease protein</fullName>
    </submittedName>
</protein>
<dbReference type="AlphaFoldDB" id="A0A8G2BNX0"/>
<feature type="transmembrane region" description="Helical" evidence="8">
    <location>
        <begin position="271"/>
        <end position="289"/>
    </location>
</feature>
<keyword evidence="4" id="KW-1003">Cell membrane</keyword>
<dbReference type="GO" id="GO:0033214">
    <property type="term" value="P:siderophore-iron import into cell"/>
    <property type="evidence" value="ECO:0007669"/>
    <property type="project" value="TreeGrafter"/>
</dbReference>
<dbReference type="NCBIfam" id="NF007866">
    <property type="entry name" value="PRK10577.1-2"/>
    <property type="match status" value="1"/>
</dbReference>
<dbReference type="OrthoDB" id="9811721at2"/>
<dbReference type="RefSeq" id="WP_093154267.1">
    <property type="nucleotide sequence ID" value="NZ_FNBW01000020.1"/>
</dbReference>
<dbReference type="CDD" id="cd06550">
    <property type="entry name" value="TM_ABC_iron-siderophores_like"/>
    <property type="match status" value="2"/>
</dbReference>
<dbReference type="InterPro" id="IPR037294">
    <property type="entry name" value="ABC_BtuC-like"/>
</dbReference>
<feature type="transmembrane region" description="Helical" evidence="8">
    <location>
        <begin position="295"/>
        <end position="321"/>
    </location>
</feature>
<feature type="transmembrane region" description="Helical" evidence="8">
    <location>
        <begin position="384"/>
        <end position="408"/>
    </location>
</feature>
<dbReference type="Pfam" id="PF01032">
    <property type="entry name" value="FecCD"/>
    <property type="match status" value="2"/>
</dbReference>
<keyword evidence="3" id="KW-0813">Transport</keyword>
<keyword evidence="6 8" id="KW-1133">Transmembrane helix</keyword>
<evidence type="ECO:0000256" key="7">
    <source>
        <dbReference type="ARBA" id="ARBA00023136"/>
    </source>
</evidence>
<keyword evidence="7 8" id="KW-0472">Membrane</keyword>
<feature type="transmembrane region" description="Helical" evidence="8">
    <location>
        <begin position="342"/>
        <end position="364"/>
    </location>
</feature>
<dbReference type="GO" id="GO:0005886">
    <property type="term" value="C:plasma membrane"/>
    <property type="evidence" value="ECO:0007669"/>
    <property type="project" value="UniProtKB-SubCell"/>
</dbReference>
<keyword evidence="10" id="KW-1185">Reference proteome</keyword>
<feature type="transmembrane region" description="Helical" evidence="8">
    <location>
        <begin position="114"/>
        <end position="133"/>
    </location>
</feature>
<sequence length="670" mass="68018">MPDTLGRSALWLAAMAVLAACLTAVNLAPGLASLGLDRLLAPVPSDVEAMVMAYSRLPRLCIGLLCGAALGLSGTLFQQVMRNPLASPSTIGVEAGAGFALAAATLYLPGLLGWSRGLVALTGGFAAVALVLMIAGRFRFAPLAVVLGGLVVGFYLSAATTTLALLHEYRLAGLFVWGSGSLSQQDWRPTLELLPRLALAALAAALLARPLVLLQLDEAARGLGLRIALVRAGALAVAVALAGFTVSAVGVIGFLGLAAPSIARAIGARRLASRMVVAPLVGALLLTVTDQALQILTAATGMFLPTGAVTAMLGAPALFLLATRLRAAEPQHGARALVLTRVSSTWLVALLATLAVLALASLVLGRDLGGAWVADLGAGLEPFLAWRLPRMVGALAAGALLAVAGVMLQRLTRNPMASPEVLGVSAGSAFGLMVALFTMSAPGQVALTACAALGAAATLGVLLLGVRRRGLGGNQALLTGVAVAAFLMALLSAVTATGDPRALLLMGWMAGSTYRVDAAGATVAAVLALAMLPALPALARQLEHLSLGMPHARALGIPAERSALLVLCGAGLLTAAATLIVGPLSFVGLMAPHIAKRLGFARCLPQLAAAALLGAGVMVTADLLGRTVHFPWQIPAGLLSALIGAPILLVLLLRPQRRRARQSAREPIRA</sequence>
<dbReference type="EMBL" id="FNBW01000020">
    <property type="protein sequence ID" value="SDG51946.1"/>
    <property type="molecule type" value="Genomic_DNA"/>
</dbReference>
<feature type="transmembrane region" description="Helical" evidence="8">
    <location>
        <begin position="57"/>
        <end position="77"/>
    </location>
</feature>
<evidence type="ECO:0000256" key="4">
    <source>
        <dbReference type="ARBA" id="ARBA00022475"/>
    </source>
</evidence>
<feature type="transmembrane region" description="Helical" evidence="8">
    <location>
        <begin position="563"/>
        <end position="586"/>
    </location>
</feature>
<gene>
    <name evidence="9" type="ORF">SAMN05660686_04689</name>
</gene>
<dbReference type="InterPro" id="IPR000522">
    <property type="entry name" value="ABC_transptr_permease_BtuC"/>
</dbReference>
<feature type="transmembrane region" description="Helical" evidence="8">
    <location>
        <begin position="445"/>
        <end position="464"/>
    </location>
</feature>
<feature type="transmembrane region" description="Helical" evidence="8">
    <location>
        <begin position="476"/>
        <end position="498"/>
    </location>
</feature>
<dbReference type="Proteomes" id="UP000198615">
    <property type="component" value="Unassembled WGS sequence"/>
</dbReference>
<evidence type="ECO:0000256" key="2">
    <source>
        <dbReference type="ARBA" id="ARBA00007935"/>
    </source>
</evidence>
<evidence type="ECO:0000256" key="5">
    <source>
        <dbReference type="ARBA" id="ARBA00022692"/>
    </source>
</evidence>
<feature type="transmembrane region" description="Helical" evidence="8">
    <location>
        <begin position="632"/>
        <end position="653"/>
    </location>
</feature>
<feature type="transmembrane region" description="Helical" evidence="8">
    <location>
        <begin position="140"/>
        <end position="158"/>
    </location>
</feature>
<dbReference type="GO" id="GO:0022857">
    <property type="term" value="F:transmembrane transporter activity"/>
    <property type="evidence" value="ECO:0007669"/>
    <property type="project" value="InterPro"/>
</dbReference>
<name>A0A8G2BNX0_9PROT</name>
<comment type="similarity">
    <text evidence="2">Belongs to the binding-protein-dependent transport system permease family. FecCD subfamily.</text>
</comment>
<accession>A0A8G2BNX0</accession>
<evidence type="ECO:0000256" key="1">
    <source>
        <dbReference type="ARBA" id="ARBA00004651"/>
    </source>
</evidence>
<evidence type="ECO:0000256" key="3">
    <source>
        <dbReference type="ARBA" id="ARBA00022448"/>
    </source>
</evidence>
<feature type="transmembrane region" description="Helical" evidence="8">
    <location>
        <begin position="420"/>
        <end position="439"/>
    </location>
</feature>
<proteinExistence type="inferred from homology"/>
<dbReference type="SUPFAM" id="SSF81345">
    <property type="entry name" value="ABC transporter involved in vitamin B12 uptake, BtuC"/>
    <property type="match status" value="2"/>
</dbReference>